<evidence type="ECO:0000256" key="1">
    <source>
        <dbReference type="ARBA" id="ARBA00001255"/>
    </source>
</evidence>
<dbReference type="Pfam" id="PF16874">
    <property type="entry name" value="Glyco_hydro_36C"/>
    <property type="match status" value="1"/>
</dbReference>
<dbReference type="Gene3D" id="2.70.98.60">
    <property type="entry name" value="alpha-galactosidase from lactobacil brevis"/>
    <property type="match status" value="1"/>
</dbReference>
<dbReference type="Pfam" id="PF02065">
    <property type="entry name" value="Melibiase"/>
    <property type="match status" value="1"/>
</dbReference>
<dbReference type="SUPFAM" id="SSF51445">
    <property type="entry name" value="(Trans)glycosidases"/>
    <property type="match status" value="1"/>
</dbReference>
<dbReference type="GO" id="GO:0016052">
    <property type="term" value="P:carbohydrate catabolic process"/>
    <property type="evidence" value="ECO:0007669"/>
    <property type="project" value="InterPro"/>
</dbReference>
<evidence type="ECO:0000256" key="4">
    <source>
        <dbReference type="ARBA" id="ARBA00023295"/>
    </source>
</evidence>
<proteinExistence type="predicted"/>
<dbReference type="Gene3D" id="2.60.40.1180">
    <property type="entry name" value="Golgi alpha-mannosidase II"/>
    <property type="match status" value="1"/>
</dbReference>
<dbReference type="Proteomes" id="UP000275048">
    <property type="component" value="Unassembled WGS sequence"/>
</dbReference>
<organism evidence="7 8">
    <name type="scientific">Agromyces tardus</name>
    <dbReference type="NCBI Taxonomy" id="2583849"/>
    <lineage>
        <taxon>Bacteria</taxon>
        <taxon>Bacillati</taxon>
        <taxon>Actinomycetota</taxon>
        <taxon>Actinomycetes</taxon>
        <taxon>Micrococcales</taxon>
        <taxon>Microbacteriaceae</taxon>
        <taxon>Agromyces</taxon>
    </lineage>
</organism>
<sequence length="722" mass="76889">MIHHLRAAGVGVIVDTRGTGVPAVLHWGPDLGATDAAALSALAAASVPAVPPSSIDVPLRLSLVPTRGEGWSGRPGVELFRDAGGADGASAARALRAPRLELVPESVTVSAPAGPADAVGAADPAGGTVSFELVDLDASVAVATRLELTPEGVLRLRHRIENRGRSPLGVGRAAVVLPVPARASELLDFSGLWAHERRPIRRALEHGVHAREGRHGRGGHDDAYLLAAGTPGFGFRTGEVWAAHVAWSGDTELWAERSALGPATLGGGELLAPGEVALAAGESLETPWTVAVYSAEGLDGLSDRLHPWIRSWSTIAGRRRPVVLNTWEAVYFDQSLAKLEPLIDAAARVGVERFVLDDGWFLGRRDDRRALGDWTVDPAIWPGGLGPLIERVRGAGMEFGLWVEPEMVSADSELARAHPDWVLGRSGDPEWRFQRVLDLTAPGAAEHLFERLDALLAGNDIAYLKWDHNRDLLGGSAHAQTHAVYALIDRLRAAHPGVEIESCASGGARIDLGVLERTDRVWASDTNDPLERQSIHRYTSLVVPPEYLGSHLGAARAHTTGRTAELSFRLATALFGSAGIEWNLATASEAELAAVAAWTTQYRRLRPLLHGGRVVRADAADPAQLVHGVVASDRRHAVFSVAMLASATTALPPAVRMPGLDPDADYTVRVLDLGRARTVQDANPAWFDAGEVRLTGRMLAEVGLPMPLLAPENALVFELVAD</sequence>
<dbReference type="InterPro" id="IPR031704">
    <property type="entry name" value="Glyco_hydro_36_N"/>
</dbReference>
<dbReference type="OrthoDB" id="9758822at2"/>
<dbReference type="InterPro" id="IPR038417">
    <property type="entry name" value="Alpga-gal_N_sf"/>
</dbReference>
<protein>
    <recommendedName>
        <fullName evidence="2">alpha-galactosidase</fullName>
        <ecNumber evidence="2">3.2.1.22</ecNumber>
    </recommendedName>
</protein>
<dbReference type="AlphaFoldDB" id="A0A3M8A5C7"/>
<dbReference type="InterPro" id="IPR031705">
    <property type="entry name" value="Glyco_hydro_36_C"/>
</dbReference>
<dbReference type="RefSeq" id="WP_122937719.1">
    <property type="nucleotide sequence ID" value="NZ_JBHSNT010000007.1"/>
</dbReference>
<comment type="caution">
    <text evidence="7">The sequence shown here is derived from an EMBL/GenBank/DDBJ whole genome shotgun (WGS) entry which is preliminary data.</text>
</comment>
<dbReference type="PANTHER" id="PTHR43053">
    <property type="entry name" value="GLYCOSIDASE FAMILY 31"/>
    <property type="match status" value="1"/>
</dbReference>
<comment type="catalytic activity">
    <reaction evidence="1">
        <text>Hydrolysis of terminal, non-reducing alpha-D-galactose residues in alpha-D-galactosides, including galactose oligosaccharides, galactomannans and galactolipids.</text>
        <dbReference type="EC" id="3.2.1.22"/>
    </reaction>
</comment>
<dbReference type="InterPro" id="IPR013780">
    <property type="entry name" value="Glyco_hydro_b"/>
</dbReference>
<dbReference type="InterPro" id="IPR050985">
    <property type="entry name" value="Alpha-glycosidase_related"/>
</dbReference>
<keyword evidence="3" id="KW-0378">Hydrolase</keyword>
<dbReference type="EC" id="3.2.1.22" evidence="2"/>
<feature type="domain" description="Glycosyl hydrolase family 36 C-terminal" evidence="5">
    <location>
        <begin position="628"/>
        <end position="713"/>
    </location>
</feature>
<name>A0A3M8A5C7_9MICO</name>
<gene>
    <name evidence="7" type="ORF">EDM22_14065</name>
</gene>
<dbReference type="GO" id="GO:0004557">
    <property type="term" value="F:alpha-galactosidase activity"/>
    <property type="evidence" value="ECO:0007669"/>
    <property type="project" value="UniProtKB-EC"/>
</dbReference>
<evidence type="ECO:0000256" key="2">
    <source>
        <dbReference type="ARBA" id="ARBA00012755"/>
    </source>
</evidence>
<reference evidence="7 8" key="1">
    <citation type="submission" date="2018-10" db="EMBL/GenBank/DDBJ databases">
        <title>Isolation, diversity and antibacterial activity of antinobacteria from the wheat rhizosphere soil.</title>
        <authorList>
            <person name="Sun T."/>
        </authorList>
    </citation>
    <scope>NUCLEOTIDE SEQUENCE [LARGE SCALE GENOMIC DNA]</scope>
    <source>
        <strain evidence="7 8">SJ-23</strain>
    </source>
</reference>
<evidence type="ECO:0000313" key="8">
    <source>
        <dbReference type="Proteomes" id="UP000275048"/>
    </source>
</evidence>
<evidence type="ECO:0000313" key="7">
    <source>
        <dbReference type="EMBL" id="RNB46370.1"/>
    </source>
</evidence>
<keyword evidence="4" id="KW-0326">Glycosidase</keyword>
<dbReference type="InterPro" id="IPR013785">
    <property type="entry name" value="Aldolase_TIM"/>
</dbReference>
<evidence type="ECO:0000256" key="3">
    <source>
        <dbReference type="ARBA" id="ARBA00022801"/>
    </source>
</evidence>
<evidence type="ECO:0000259" key="6">
    <source>
        <dbReference type="Pfam" id="PF16875"/>
    </source>
</evidence>
<dbReference type="PROSITE" id="PS00512">
    <property type="entry name" value="ALPHA_GALACTOSIDASE"/>
    <property type="match status" value="1"/>
</dbReference>
<dbReference type="InterPro" id="IPR002252">
    <property type="entry name" value="Glyco_hydro_36"/>
</dbReference>
<dbReference type="EMBL" id="RHHB01000034">
    <property type="protein sequence ID" value="RNB46370.1"/>
    <property type="molecule type" value="Genomic_DNA"/>
</dbReference>
<evidence type="ECO:0000259" key="5">
    <source>
        <dbReference type="Pfam" id="PF16874"/>
    </source>
</evidence>
<dbReference type="PANTHER" id="PTHR43053:SF3">
    <property type="entry name" value="ALPHA-GALACTOSIDASE C-RELATED"/>
    <property type="match status" value="1"/>
</dbReference>
<accession>A0A3M8A5C7</accession>
<dbReference type="InterPro" id="IPR017853">
    <property type="entry name" value="GH"/>
</dbReference>
<dbReference type="Pfam" id="PF16875">
    <property type="entry name" value="Glyco_hydro_36N"/>
    <property type="match status" value="1"/>
</dbReference>
<feature type="domain" description="Glycosyl hydrolase family 36 N-terminal" evidence="6">
    <location>
        <begin position="21"/>
        <end position="278"/>
    </location>
</feature>
<dbReference type="PRINTS" id="PR00743">
    <property type="entry name" value="GLHYDRLASE36"/>
</dbReference>
<dbReference type="InterPro" id="IPR000111">
    <property type="entry name" value="Glyco_hydro_27/36_CS"/>
</dbReference>
<keyword evidence="8" id="KW-1185">Reference proteome</keyword>
<dbReference type="Gene3D" id="3.20.20.70">
    <property type="entry name" value="Aldolase class I"/>
    <property type="match status" value="1"/>
</dbReference>
<dbReference type="CDD" id="cd14791">
    <property type="entry name" value="GH36"/>
    <property type="match status" value="1"/>
</dbReference>